<feature type="signal peptide" evidence="1">
    <location>
        <begin position="1"/>
        <end position="18"/>
    </location>
</feature>
<keyword evidence="3" id="KW-1185">Reference proteome</keyword>
<keyword evidence="1" id="KW-0732">Signal</keyword>
<protein>
    <submittedName>
        <fullName evidence="2">Uncharacterized protein</fullName>
    </submittedName>
</protein>
<dbReference type="AlphaFoldDB" id="A0AAD8YDP9"/>
<accession>A0AAD8YDP9</accession>
<comment type="caution">
    <text evidence="2">The sequence shown here is derived from an EMBL/GenBank/DDBJ whole genome shotgun (WGS) entry which is preliminary data.</text>
</comment>
<dbReference type="EMBL" id="JATAAI010000008">
    <property type="protein sequence ID" value="KAK1743605.1"/>
    <property type="molecule type" value="Genomic_DNA"/>
</dbReference>
<evidence type="ECO:0000313" key="3">
    <source>
        <dbReference type="Proteomes" id="UP001224775"/>
    </source>
</evidence>
<dbReference type="Proteomes" id="UP001224775">
    <property type="component" value="Unassembled WGS sequence"/>
</dbReference>
<feature type="chain" id="PRO_5041904502" evidence="1">
    <location>
        <begin position="19"/>
        <end position="103"/>
    </location>
</feature>
<evidence type="ECO:0000313" key="2">
    <source>
        <dbReference type="EMBL" id="KAK1743605.1"/>
    </source>
</evidence>
<organism evidence="2 3">
    <name type="scientific">Skeletonema marinoi</name>
    <dbReference type="NCBI Taxonomy" id="267567"/>
    <lineage>
        <taxon>Eukaryota</taxon>
        <taxon>Sar</taxon>
        <taxon>Stramenopiles</taxon>
        <taxon>Ochrophyta</taxon>
        <taxon>Bacillariophyta</taxon>
        <taxon>Coscinodiscophyceae</taxon>
        <taxon>Thalassiosirophycidae</taxon>
        <taxon>Thalassiosirales</taxon>
        <taxon>Skeletonemataceae</taxon>
        <taxon>Skeletonema</taxon>
        <taxon>Skeletonema marinoi-dohrnii complex</taxon>
    </lineage>
</organism>
<sequence>MISYKWFITLLTLSLGRADHDVNEKYRLFDIRHDKQRIDGWQDSVAVNVDANVDVNEMSIPMFQSIVTKEKGGASMTLKVVNQKVANATKQKWKVQVRKEQVG</sequence>
<name>A0AAD8YDP9_9STRA</name>
<reference evidence="2" key="1">
    <citation type="submission" date="2023-06" db="EMBL/GenBank/DDBJ databases">
        <title>Survivors Of The Sea: Transcriptome response of Skeletonema marinoi to long-term dormancy.</title>
        <authorList>
            <person name="Pinder M.I.M."/>
            <person name="Kourtchenko O."/>
            <person name="Robertson E.K."/>
            <person name="Larsson T."/>
            <person name="Maumus F."/>
            <person name="Osuna-Cruz C.M."/>
            <person name="Vancaester E."/>
            <person name="Stenow R."/>
            <person name="Vandepoele K."/>
            <person name="Ploug H."/>
            <person name="Bruchert V."/>
            <person name="Godhe A."/>
            <person name="Topel M."/>
        </authorList>
    </citation>
    <scope>NUCLEOTIDE SEQUENCE</scope>
    <source>
        <strain evidence="2">R05AC</strain>
    </source>
</reference>
<evidence type="ECO:0000256" key="1">
    <source>
        <dbReference type="SAM" id="SignalP"/>
    </source>
</evidence>
<gene>
    <name evidence="2" type="ORF">QTG54_005202</name>
</gene>
<proteinExistence type="predicted"/>